<evidence type="ECO:0000313" key="10">
    <source>
        <dbReference type="EMBL" id="PGH13278.1"/>
    </source>
</evidence>
<dbReference type="EMBL" id="PDNA01000106">
    <property type="protein sequence ID" value="PGH13278.1"/>
    <property type="molecule type" value="Genomic_DNA"/>
</dbReference>
<feature type="compositionally biased region" description="Low complexity" evidence="8">
    <location>
        <begin position="378"/>
        <end position="387"/>
    </location>
</feature>
<dbReference type="Proteomes" id="UP000224634">
    <property type="component" value="Unassembled WGS sequence"/>
</dbReference>
<feature type="compositionally biased region" description="Polar residues" evidence="8">
    <location>
        <begin position="145"/>
        <end position="163"/>
    </location>
</feature>
<organism evidence="10 11">
    <name type="scientific">Polytolypa hystricis (strain UAMH7299)</name>
    <dbReference type="NCBI Taxonomy" id="1447883"/>
    <lineage>
        <taxon>Eukaryota</taxon>
        <taxon>Fungi</taxon>
        <taxon>Dikarya</taxon>
        <taxon>Ascomycota</taxon>
        <taxon>Pezizomycotina</taxon>
        <taxon>Eurotiomycetes</taxon>
        <taxon>Eurotiomycetidae</taxon>
        <taxon>Onygenales</taxon>
        <taxon>Onygenales incertae sedis</taxon>
        <taxon>Polytolypa</taxon>
    </lineage>
</organism>
<evidence type="ECO:0000256" key="4">
    <source>
        <dbReference type="ARBA" id="ARBA00022448"/>
    </source>
</evidence>
<keyword evidence="5" id="KW-0653">Protein transport</keyword>
<evidence type="ECO:0000256" key="5">
    <source>
        <dbReference type="ARBA" id="ARBA00022927"/>
    </source>
</evidence>
<dbReference type="Gene3D" id="1.10.10.2570">
    <property type="match status" value="1"/>
</dbReference>
<dbReference type="Pfam" id="PF18388">
    <property type="entry name" value="ATG29_N"/>
    <property type="match status" value="1"/>
</dbReference>
<comment type="caution">
    <text evidence="10">The sequence shown here is derived from an EMBL/GenBank/DDBJ whole genome shotgun (WGS) entry which is preliminary data.</text>
</comment>
<protein>
    <recommendedName>
        <fullName evidence="3">Autophagy-related protein 29</fullName>
    </recommendedName>
</protein>
<name>A0A2B7XXI6_POLH7</name>
<proteinExistence type="inferred from homology"/>
<feature type="compositionally biased region" description="Polar residues" evidence="8">
    <location>
        <begin position="206"/>
        <end position="221"/>
    </location>
</feature>
<dbReference type="PANTHER" id="PTHR40012">
    <property type="entry name" value="AUTOPHAGY-RELATED PROTEIN 29"/>
    <property type="match status" value="1"/>
</dbReference>
<comment type="function">
    <text evidence="7">Plays a role in autophagy. Functions at the preautophagosomal structure (PAS) in order to form normal autophagosomes under starvation conditions. Also plays a role in mitophagy and regulation of filamentous growth.</text>
</comment>
<dbReference type="AlphaFoldDB" id="A0A2B7XXI6"/>
<keyword evidence="11" id="KW-1185">Reference proteome</keyword>
<feature type="compositionally biased region" description="Polar residues" evidence="8">
    <location>
        <begin position="175"/>
        <end position="194"/>
    </location>
</feature>
<evidence type="ECO:0000256" key="6">
    <source>
        <dbReference type="ARBA" id="ARBA00023006"/>
    </source>
</evidence>
<feature type="region of interest" description="Disordered" evidence="8">
    <location>
        <begin position="402"/>
        <end position="422"/>
    </location>
</feature>
<dbReference type="PANTHER" id="PTHR40012:SF1">
    <property type="entry name" value="AUTOPHAGY-RELATED PROTEIN 29"/>
    <property type="match status" value="1"/>
</dbReference>
<dbReference type="GO" id="GO:0015031">
    <property type="term" value="P:protein transport"/>
    <property type="evidence" value="ECO:0007669"/>
    <property type="project" value="UniProtKB-KW"/>
</dbReference>
<comment type="subcellular location">
    <subcellularLocation>
        <location evidence="1">Preautophagosomal structure</location>
    </subcellularLocation>
</comment>
<accession>A0A2B7XXI6</accession>
<keyword evidence="4" id="KW-0813">Transport</keyword>
<keyword evidence="6" id="KW-0072">Autophagy</keyword>
<feature type="region of interest" description="Disordered" evidence="8">
    <location>
        <begin position="114"/>
        <end position="387"/>
    </location>
</feature>
<evidence type="ECO:0000313" key="11">
    <source>
        <dbReference type="Proteomes" id="UP000224634"/>
    </source>
</evidence>
<reference evidence="10 11" key="1">
    <citation type="submission" date="2017-10" db="EMBL/GenBank/DDBJ databases">
        <title>Comparative genomics in systemic dimorphic fungi from Ajellomycetaceae.</title>
        <authorList>
            <person name="Munoz J.F."/>
            <person name="Mcewen J.G."/>
            <person name="Clay O.K."/>
            <person name="Cuomo C.A."/>
        </authorList>
    </citation>
    <scope>NUCLEOTIDE SEQUENCE [LARGE SCALE GENOMIC DNA]</scope>
    <source>
        <strain evidence="10 11">UAMH7299</strain>
    </source>
</reference>
<evidence type="ECO:0000259" key="9">
    <source>
        <dbReference type="Pfam" id="PF18388"/>
    </source>
</evidence>
<gene>
    <name evidence="10" type="ORF">AJ80_06388</name>
</gene>
<dbReference type="OrthoDB" id="21072at2759"/>
<comment type="similarity">
    <text evidence="2">Belongs to the ATG29 family.</text>
</comment>
<dbReference type="InterPro" id="IPR039113">
    <property type="entry name" value="ATG29"/>
</dbReference>
<dbReference type="InterPro" id="IPR039362">
    <property type="entry name" value="ATG29_sf"/>
</dbReference>
<evidence type="ECO:0000256" key="1">
    <source>
        <dbReference type="ARBA" id="ARBA00004329"/>
    </source>
</evidence>
<evidence type="ECO:0000256" key="8">
    <source>
        <dbReference type="SAM" id="MobiDB-lite"/>
    </source>
</evidence>
<evidence type="ECO:0000256" key="2">
    <source>
        <dbReference type="ARBA" id="ARBA00010082"/>
    </source>
</evidence>
<sequence length="422" mass="45723">MAPPANELHPHFTVLVRVPFPRGDFVDPPPVEWNALKDRALWDVLSRPSKGRDIDCEAEQFNVTLPFLLQQAAWLYDRQLSQVRAQVRKVGNQQPATPSPASLSVSGSGVIASHAVKHGGSGGSRVPSRLSIRQRDVPSPRPDGSTPSTPLRSNVSNIPSTLPTDDAQPFRNHNRVQPPTQTRDVTGRTQAASKRNSRAILDPSPSLVTSQILDQESSEPASSSSSDSDDDDDDPRRRVPPFKRFGRFSIYKPGLNTEDEEDDDSPAFLPLGDSDKARSQGSVRDTHATLRQEPERPGPSRFRTVEHVSSLKQVSAPEASDTSSSSSGLATGSAPNEPARVARQPGPLSPRRAAELARLSPRRRATREGSDGTPSMGSSFSDLDDTSLTQSALEEALLSNMQHGGVASRMSSISQALRSRYL</sequence>
<dbReference type="STRING" id="1447883.A0A2B7XXI6"/>
<dbReference type="GO" id="GO:0000045">
    <property type="term" value="P:autophagosome assembly"/>
    <property type="evidence" value="ECO:0007669"/>
    <property type="project" value="InterPro"/>
</dbReference>
<dbReference type="FunFam" id="1.10.10.2570:FF:000001">
    <property type="entry name" value="Autophagy-related protein 29"/>
    <property type="match status" value="1"/>
</dbReference>
<feature type="compositionally biased region" description="Polar residues" evidence="8">
    <location>
        <begin position="409"/>
        <end position="422"/>
    </location>
</feature>
<feature type="compositionally biased region" description="Low complexity" evidence="8">
    <location>
        <begin position="315"/>
        <end position="335"/>
    </location>
</feature>
<dbReference type="InterPro" id="IPR040666">
    <property type="entry name" value="Atg29_N"/>
</dbReference>
<evidence type="ECO:0000256" key="7">
    <source>
        <dbReference type="ARBA" id="ARBA00060351"/>
    </source>
</evidence>
<feature type="compositionally biased region" description="Basic and acidic residues" evidence="8">
    <location>
        <begin position="273"/>
        <end position="306"/>
    </location>
</feature>
<dbReference type="GO" id="GO:0000407">
    <property type="term" value="C:phagophore assembly site"/>
    <property type="evidence" value="ECO:0007669"/>
    <property type="project" value="UniProtKB-SubCell"/>
</dbReference>
<feature type="domain" description="Atg29 N-terminal" evidence="9">
    <location>
        <begin position="12"/>
        <end position="62"/>
    </location>
</feature>
<evidence type="ECO:0000256" key="3">
    <source>
        <dbReference type="ARBA" id="ARBA00013784"/>
    </source>
</evidence>